<dbReference type="PROSITE" id="PS51000">
    <property type="entry name" value="HTH_DEOR_2"/>
    <property type="match status" value="1"/>
</dbReference>
<dbReference type="InterPro" id="IPR036388">
    <property type="entry name" value="WH-like_DNA-bd_sf"/>
</dbReference>
<dbReference type="PANTHER" id="PTHR30363">
    <property type="entry name" value="HTH-TYPE TRANSCRIPTIONAL REGULATOR SRLR-RELATED"/>
    <property type="match status" value="1"/>
</dbReference>
<dbReference type="EMBL" id="FNSD01000001">
    <property type="protein sequence ID" value="SEB48267.1"/>
    <property type="molecule type" value="Genomic_DNA"/>
</dbReference>
<dbReference type="OrthoDB" id="9797223at2"/>
<evidence type="ECO:0000256" key="1">
    <source>
        <dbReference type="ARBA" id="ARBA00023015"/>
    </source>
</evidence>
<dbReference type="Pfam" id="PF00455">
    <property type="entry name" value="DeoRC"/>
    <property type="match status" value="1"/>
</dbReference>
<keyword evidence="1" id="KW-0805">Transcription regulation</keyword>
<proteinExistence type="predicted"/>
<dbReference type="SMART" id="SM01134">
    <property type="entry name" value="DeoRC"/>
    <property type="match status" value="1"/>
</dbReference>
<name>A0A1H4JQ46_9BACT</name>
<dbReference type="SUPFAM" id="SSF100950">
    <property type="entry name" value="NagB/RpiA/CoA transferase-like"/>
    <property type="match status" value="1"/>
</dbReference>
<dbReference type="PRINTS" id="PR00037">
    <property type="entry name" value="HTHLACR"/>
</dbReference>
<dbReference type="Gene3D" id="3.40.50.1360">
    <property type="match status" value="1"/>
</dbReference>
<dbReference type="Proteomes" id="UP000182409">
    <property type="component" value="Unassembled WGS sequence"/>
</dbReference>
<feature type="domain" description="HTH deoR-type" evidence="3">
    <location>
        <begin position="5"/>
        <end position="60"/>
    </location>
</feature>
<dbReference type="SMART" id="SM00420">
    <property type="entry name" value="HTH_DEOR"/>
    <property type="match status" value="1"/>
</dbReference>
<dbReference type="AlphaFoldDB" id="A0A1H4JQ46"/>
<keyword evidence="2" id="KW-0804">Transcription</keyword>
<gene>
    <name evidence="4" type="ORF">SAMN05443244_0745</name>
</gene>
<reference evidence="4 5" key="1">
    <citation type="submission" date="2016-10" db="EMBL/GenBank/DDBJ databases">
        <authorList>
            <person name="de Groot N.N."/>
        </authorList>
    </citation>
    <scope>NUCLEOTIDE SEQUENCE [LARGE SCALE GENOMIC DNA]</scope>
    <source>
        <strain evidence="4 5">AB35.6</strain>
    </source>
</reference>
<protein>
    <submittedName>
        <fullName evidence="4">Transcriptional regulator, DeoR family</fullName>
    </submittedName>
</protein>
<dbReference type="SUPFAM" id="SSF46785">
    <property type="entry name" value="Winged helix' DNA-binding domain"/>
    <property type="match status" value="1"/>
</dbReference>
<evidence type="ECO:0000256" key="2">
    <source>
        <dbReference type="ARBA" id="ARBA00023163"/>
    </source>
</evidence>
<dbReference type="InterPro" id="IPR001034">
    <property type="entry name" value="DeoR_HTH"/>
</dbReference>
<sequence>MSVKTEARADQIMKVLLRKGTVSVEDLVDQTGSSAPSIRRDLTRLEQRGLILRTHGGAALVEPLLYEPFRHDTSFQARETRHADEKRRIGVAAAELIQQHETIGISAGTTTTQVGRSLRHRAGVHVVTNAINIGMELCNQPSIKTTLTGGTLAWAWAFALAGPQAIKTLEDICLDKVFLSVTGFSLERGATTLELEEAIVSRKMLEQSKQVIVVADSSKIGKSGPSIICSLEKVHVLVTDTGLSVAKRKQLEKRGVRVVCC</sequence>
<dbReference type="PANTHER" id="PTHR30363:SF44">
    <property type="entry name" value="AGA OPERON TRANSCRIPTIONAL REPRESSOR-RELATED"/>
    <property type="match status" value="1"/>
</dbReference>
<dbReference type="Gene3D" id="1.10.10.10">
    <property type="entry name" value="Winged helix-like DNA-binding domain superfamily/Winged helix DNA-binding domain"/>
    <property type="match status" value="1"/>
</dbReference>
<evidence type="ECO:0000313" key="4">
    <source>
        <dbReference type="EMBL" id="SEB48267.1"/>
    </source>
</evidence>
<dbReference type="RefSeq" id="WP_074652405.1">
    <property type="nucleotide sequence ID" value="NZ_FNSD01000001.1"/>
</dbReference>
<evidence type="ECO:0000259" key="3">
    <source>
        <dbReference type="PROSITE" id="PS51000"/>
    </source>
</evidence>
<dbReference type="InterPro" id="IPR036390">
    <property type="entry name" value="WH_DNA-bd_sf"/>
</dbReference>
<dbReference type="InterPro" id="IPR037171">
    <property type="entry name" value="NagB/RpiA_transferase-like"/>
</dbReference>
<dbReference type="Pfam" id="PF08220">
    <property type="entry name" value="HTH_DeoR"/>
    <property type="match status" value="1"/>
</dbReference>
<dbReference type="InterPro" id="IPR050313">
    <property type="entry name" value="Carb_Metab_HTH_regulators"/>
</dbReference>
<dbReference type="GO" id="GO:0003700">
    <property type="term" value="F:DNA-binding transcription factor activity"/>
    <property type="evidence" value="ECO:0007669"/>
    <property type="project" value="InterPro"/>
</dbReference>
<accession>A0A1H4JQ46</accession>
<evidence type="ECO:0000313" key="5">
    <source>
        <dbReference type="Proteomes" id="UP000182409"/>
    </source>
</evidence>
<organism evidence="4 5">
    <name type="scientific">Terriglobus roseus</name>
    <dbReference type="NCBI Taxonomy" id="392734"/>
    <lineage>
        <taxon>Bacteria</taxon>
        <taxon>Pseudomonadati</taxon>
        <taxon>Acidobacteriota</taxon>
        <taxon>Terriglobia</taxon>
        <taxon>Terriglobales</taxon>
        <taxon>Acidobacteriaceae</taxon>
        <taxon>Terriglobus</taxon>
    </lineage>
</organism>
<dbReference type="InterPro" id="IPR014036">
    <property type="entry name" value="DeoR-like_C"/>
</dbReference>